<reference evidence="1" key="1">
    <citation type="submission" date="2019-11" db="UniProtKB">
        <authorList>
            <consortium name="WormBaseParasite"/>
        </authorList>
    </citation>
    <scope>IDENTIFICATION</scope>
</reference>
<evidence type="ECO:0000313" key="1">
    <source>
        <dbReference type="WBParaSite" id="MCU_011125-RA"/>
    </source>
</evidence>
<accession>A0A5K3FTE7</accession>
<organism evidence="1">
    <name type="scientific">Mesocestoides corti</name>
    <name type="common">Flatworm</name>
    <dbReference type="NCBI Taxonomy" id="53468"/>
    <lineage>
        <taxon>Eukaryota</taxon>
        <taxon>Metazoa</taxon>
        <taxon>Spiralia</taxon>
        <taxon>Lophotrochozoa</taxon>
        <taxon>Platyhelminthes</taxon>
        <taxon>Cestoda</taxon>
        <taxon>Eucestoda</taxon>
        <taxon>Cyclophyllidea</taxon>
        <taxon>Mesocestoididae</taxon>
        <taxon>Mesocestoides</taxon>
    </lineage>
</organism>
<name>A0A5K3FTE7_MESCO</name>
<dbReference type="AlphaFoldDB" id="A0A5K3FTE7"/>
<dbReference type="WBParaSite" id="MCU_011125-RA">
    <property type="protein sequence ID" value="MCU_011125-RA"/>
    <property type="gene ID" value="MCU_011125"/>
</dbReference>
<sequence length="54" mass="6050">MRGNNCPITHVWQMLPQDQHSPRALPMFLSVSTGNDSQISTRVLNVQLIMAFPA</sequence>
<protein>
    <submittedName>
        <fullName evidence="1">Uncharacterized protein</fullName>
    </submittedName>
</protein>
<proteinExistence type="predicted"/>